<organism evidence="5 6">
    <name type="scientific">Prorocentrum cordatum</name>
    <dbReference type="NCBI Taxonomy" id="2364126"/>
    <lineage>
        <taxon>Eukaryota</taxon>
        <taxon>Sar</taxon>
        <taxon>Alveolata</taxon>
        <taxon>Dinophyceae</taxon>
        <taxon>Prorocentrales</taxon>
        <taxon>Prorocentraceae</taxon>
        <taxon>Prorocentrum</taxon>
    </lineage>
</organism>
<feature type="domain" description="CCHC-type" evidence="4">
    <location>
        <begin position="1307"/>
        <end position="1323"/>
    </location>
</feature>
<dbReference type="InterPro" id="IPR001878">
    <property type="entry name" value="Znf_CCHC"/>
</dbReference>
<gene>
    <name evidence="5" type="ORF">PCOR1329_LOCUS77682</name>
</gene>
<dbReference type="Gene3D" id="4.10.60.10">
    <property type="entry name" value="Zinc finger, CCHC-type"/>
    <property type="match status" value="2"/>
</dbReference>
<feature type="compositionally biased region" description="Basic and acidic residues" evidence="2">
    <location>
        <begin position="445"/>
        <end position="467"/>
    </location>
</feature>
<keyword evidence="6" id="KW-1185">Reference proteome</keyword>
<dbReference type="EMBL" id="CAUYUJ010020771">
    <property type="protein sequence ID" value="CAK0900394.1"/>
    <property type="molecule type" value="Genomic_DNA"/>
</dbReference>
<feature type="domain" description="CCHC-type" evidence="4">
    <location>
        <begin position="1265"/>
        <end position="1278"/>
    </location>
</feature>
<feature type="compositionally biased region" description="Basic and acidic residues" evidence="2">
    <location>
        <begin position="1986"/>
        <end position="1995"/>
    </location>
</feature>
<feature type="transmembrane region" description="Helical" evidence="3">
    <location>
        <begin position="3144"/>
        <end position="3169"/>
    </location>
</feature>
<feature type="region of interest" description="Disordered" evidence="2">
    <location>
        <begin position="1961"/>
        <end position="2070"/>
    </location>
</feature>
<dbReference type="SUPFAM" id="SSF57756">
    <property type="entry name" value="Retrovirus zinc finger-like domains"/>
    <property type="match status" value="2"/>
</dbReference>
<feature type="transmembrane region" description="Helical" evidence="3">
    <location>
        <begin position="2977"/>
        <end position="2995"/>
    </location>
</feature>
<keyword evidence="1" id="KW-0479">Metal-binding</keyword>
<keyword evidence="1" id="KW-0862">Zinc</keyword>
<accession>A0ABN9XPZ7</accession>
<evidence type="ECO:0000256" key="3">
    <source>
        <dbReference type="SAM" id="Phobius"/>
    </source>
</evidence>
<reference evidence="5" key="1">
    <citation type="submission" date="2023-10" db="EMBL/GenBank/DDBJ databases">
        <authorList>
            <person name="Chen Y."/>
            <person name="Shah S."/>
            <person name="Dougan E. K."/>
            <person name="Thang M."/>
            <person name="Chan C."/>
        </authorList>
    </citation>
    <scope>NUCLEOTIDE SEQUENCE [LARGE SCALE GENOMIC DNA]</scope>
</reference>
<name>A0ABN9XPZ7_9DINO</name>
<evidence type="ECO:0000259" key="4">
    <source>
        <dbReference type="PROSITE" id="PS50158"/>
    </source>
</evidence>
<proteinExistence type="predicted"/>
<feature type="compositionally biased region" description="Low complexity" evidence="2">
    <location>
        <begin position="2034"/>
        <end position="2048"/>
    </location>
</feature>
<keyword evidence="1" id="KW-0863">Zinc-finger</keyword>
<evidence type="ECO:0000313" key="5">
    <source>
        <dbReference type="EMBL" id="CAK0900394.1"/>
    </source>
</evidence>
<comment type="caution">
    <text evidence="5">The sequence shown here is derived from an EMBL/GenBank/DDBJ whole genome shotgun (WGS) entry which is preliminary data.</text>
</comment>
<feature type="region of interest" description="Disordered" evidence="2">
    <location>
        <begin position="1241"/>
        <end position="1262"/>
    </location>
</feature>
<feature type="transmembrane region" description="Helical" evidence="3">
    <location>
        <begin position="2676"/>
        <end position="2704"/>
    </location>
</feature>
<feature type="region of interest" description="Disordered" evidence="2">
    <location>
        <begin position="1285"/>
        <end position="1306"/>
    </location>
</feature>
<feature type="region of interest" description="Disordered" evidence="2">
    <location>
        <begin position="443"/>
        <end position="467"/>
    </location>
</feature>
<keyword evidence="3" id="KW-0812">Transmembrane</keyword>
<evidence type="ECO:0000256" key="2">
    <source>
        <dbReference type="SAM" id="MobiDB-lite"/>
    </source>
</evidence>
<feature type="compositionally biased region" description="Basic and acidic residues" evidence="2">
    <location>
        <begin position="1251"/>
        <end position="1262"/>
    </location>
</feature>
<evidence type="ECO:0000313" key="6">
    <source>
        <dbReference type="Proteomes" id="UP001189429"/>
    </source>
</evidence>
<feature type="region of interest" description="Disordered" evidence="2">
    <location>
        <begin position="1537"/>
        <end position="1564"/>
    </location>
</feature>
<dbReference type="PANTHER" id="PTHR11439">
    <property type="entry name" value="GAG-POL-RELATED RETROTRANSPOSON"/>
    <property type="match status" value="1"/>
</dbReference>
<dbReference type="Proteomes" id="UP001189429">
    <property type="component" value="Unassembled WGS sequence"/>
</dbReference>
<dbReference type="SMART" id="SM00343">
    <property type="entry name" value="ZnF_C2HC"/>
    <property type="match status" value="3"/>
</dbReference>
<dbReference type="PANTHER" id="PTHR11439:SF463">
    <property type="entry name" value="REVERSE TRANSCRIPTASE TY1_COPIA-TYPE DOMAIN-CONTAINING PROTEIN"/>
    <property type="match status" value="1"/>
</dbReference>
<protein>
    <recommendedName>
        <fullName evidence="4">CCHC-type domain-containing protein</fullName>
    </recommendedName>
</protein>
<dbReference type="CDD" id="cd09272">
    <property type="entry name" value="RNase_HI_RT_Ty1"/>
    <property type="match status" value="1"/>
</dbReference>
<feature type="compositionally biased region" description="Pro residues" evidence="2">
    <location>
        <begin position="1541"/>
        <end position="1557"/>
    </location>
</feature>
<dbReference type="PROSITE" id="PS50158">
    <property type="entry name" value="ZF_CCHC"/>
    <property type="match status" value="3"/>
</dbReference>
<keyword evidence="3" id="KW-0472">Membrane</keyword>
<dbReference type="InterPro" id="IPR036875">
    <property type="entry name" value="Znf_CCHC_sf"/>
</dbReference>
<keyword evidence="3" id="KW-1133">Transmembrane helix</keyword>
<evidence type="ECO:0000256" key="1">
    <source>
        <dbReference type="PROSITE-ProRule" id="PRU00047"/>
    </source>
</evidence>
<feature type="compositionally biased region" description="Basic and acidic residues" evidence="2">
    <location>
        <begin position="1292"/>
        <end position="1306"/>
    </location>
</feature>
<feature type="domain" description="CCHC-type" evidence="4">
    <location>
        <begin position="1326"/>
        <end position="1342"/>
    </location>
</feature>
<dbReference type="Pfam" id="PF00098">
    <property type="entry name" value="zf-CCHC"/>
    <property type="match status" value="1"/>
</dbReference>
<sequence length="3597" mass="393706">MKVYSSARVLRGFEASGGFGRAREKRRTLVITCARVGIRGLGIADSAHTEPPGGRLEFEGNEPVHVSGVDIEVAFYSIGLPEELREYFGMEPVCAGAVGVGWLGGVRLRPGEKLVPVLSVLPMGFKGALYVCQALHEAVAEGVAGVEGGKRLVGGRPAPSVARGPVHTEHVDNFVALGTDGEEGRRMATEVGEALKADGHSVHPVTCSRRGDTLGWHFDEWRPAVGVAPRTAWRLTLGLRESLRRGRASGAQLRSIVGHIAFRVLLRRPILSVLHTVYACIDRHPVRVAPLWDTVKQELEWISRPVPLASRELNMEWSPKVTVFDASEWGYGAMERRCELGAIKYAGQYSDRPWNVSGGQVILEARAGVWALRHILRDSRAIGRRHLVLSDAMAVVLGVAKGRSSSRAMGRCFRQWAALCLASFAVAHVRWICSERNAADGASRGSEERSAAAARHAEPRADGSTARERLARHDLSGFEFVDPVTGGFIGCEGTDGFVFRAAGASSAAHPLAGASREVAADGRRRALPGPGLTQLERGVPPGARALTVLEDEAVGPSTQKDYRHRFGCFTRWASENSLKGLSWETPAKADAALVEWLNEQFFEGEPLATGAKMLAALGHLLPGVPRGALELRRSRRALQGWRRHNPSSSRLPLPWPVVAALVKEMHAQGQLAAAGATLVAFVLLLRPAETLRLAGGCLVAPVRGGGRSRRKWSVVLHPQERGVTSKVGAQDECMVFDNPEFDLVLPLLEWLLKSVPFGKPLFPLSAAQWQEALRAAARRRFPSLAAPALYQLRHGGASHEALAQFRSSEDLMRRGRWHSQRSVKRYEKGGRVNQVLQSLTAEELDAALEAPWGLPIFEIDVGFHSSRDLSRRAAQRLILGWIRSGCCKAIWLGTPCATFSRARDSGAGPPRLRSDEQPLGLGGLSEGDRVKVEVANELCRFSAKALLCCLERGVPAALENPASPRLWLTPYMQAAGQRPGVREAVTDFCMDAAAAAEDKRLESIVDTKILGRIGVFSGDDEDWRQWCFVFESTAGLVDLEEIMTHCEDTAESELGWAAQSEKIQLRMKVLYHLLIATTKGKALTILQMVPKNNGAIGWKRLKEEYEPKSGGRLTAMLMGVLKPEWETAVRSGVRAWEAAWKEWEKSVSLYEAQSMEKVTEGTRIAVVVRWAPEDVKAVIRQSLGAIGQDYNRLAKVVTDYIASGKVYETTGAPHGIQYTNDGPMPMDVGLVKDNGDVCGISKPPKGYGKQARIDAGKGRGDRDSCANCGKKGHWARDCWAPGGGAAKNSKGKGKDKDPKGKGKDRKRCDKCGKIGHEAKDCRSHIKCDKCGKTGHKASECRSKPENAEIKRIVNNEDELWVMGVTESVNTINDNSRYVWVSIDSGSDADGCPLSFGHSSDDVEDPTSVELRTATNEEIKDYGERNVGIAFLDETGNEVMATNRFRIGDFSKPVLSCGIRVMRGAVIHLEQGNSYMAPPSLNGTQRKIPLTMIGKSFYAKCRVLEPGAQRHRVAPVVDQEAQGQAVPSVQPELQAPHALLPTAPPQDPQEAPVPPQAGPPREILGPQSSVEALRTRLKELRKLGVVDAAIYGTKRQLWERLVKCEHQLDERMKVKEALEERQRRLREGVDPEVPRTLKIPERPDEETVRQHELTHARFEPWCLECVFGKGDAAPHRGVQFLTDKEPEVPVVQIDYHFLKDDGEETEDAANRFSTTLAVIDCDTGVPLQLSLPEKGGNQDYTVTAIASFLRRLGATKLRLRTDGEPSIVSIANAVAAKRLKIDKYNVTVEQTPRYSSQSLGAVGAQQKILQGQTRTIRAATEKMLGIKIGPSHVLWPWLVRHVGFITEMFHVKSNGRTPHQDATGTKYHGVILRFAEAAMFRHPMSTSGHMTGGRRSRKSKSMWEKGIFLGKTYESDEFLMGTSSGVHLVRTVRRLPEENQSDLELVAKMVGVPWDRGIGQIGRPKGKKVVVVPAVPPEEKQDEPEVEDTKQDKRVTDATIEGGIADDGQSYKSAKSGSMEDVEVSTPRQEGGGSSSSQQAQPAASTATPRARKRSASEAESPEVEMGTVGGVDGFVMDEADTAPAMDPEMDIDWHEGEYDIDLIKAGKCKEINTMQEFDVFEAVSPDEIDSTWTWLSTKWVYQEKGDEIRCRFVAREFKSMDPEREGLFTPASEPTTGRLIDFKAVKMNQPTVIIDAVNAYFHAMQDRLVAVVPPKEWMEAEALKGNTTRTMWRMKKKLYGERDASRGFSDFMTGTLVSEMGFVQCPDQPCFYRRERDSVDLELHQDDIYATAGDVELQSFTTELASKVKIKVSKLLKVGDKYNHLKGGRVRVHDGMVLTGNRKYADKIVELLNLGRAKSSPTPIVTKLLEDDLKEPLDADDATLYRQCVGIARYMINYITEATFAVHVLSKRMSKPTVNDMKRLKHLGRYLLGVRDYGLFFPKEGEVDILECYTDSDWAGDTVDRKSVSCGVLSCGGCTLLEYSRGQCTQALSSAEAEYYAAVTVAAEAIHLQSVMKFLDMDVKIRVRMDSSAGKAICHRIGVGRIRHLEVRTLWLQAKVRDKKLAVVKQAGETNLADIGTKALASQRFHWLRGQLGRRPLEGADEIEESTAIRVNFVSDTTSKMAKVGAALIALMDSLGSVKADGECDVYSYETDKKEIILKDTRLGTGVHLEGMVLIGVAILVAILFCVAGCCAGWCVGYFVRPTDARESEMKMVQDVAPKRAAKAKREKVERRTISTQSQVTYSWHKTTPRRSYIRCGDGFDEEHDLMKADPDASFYNGMAYRMVRRLRRLLGWAPALADQPSFAYLRLFREMLGVAGMLEARRSAPYLEELVKDIVEGAISELQKFGAFASATVAEVERAAVISANRRRATEGGVFCGARDALDDKSLAEKSKRSEGRRGIAAGSAAEASAPSLWLWQAAGGGARPIFQLKSEKFGSAQFRALFAGAVFRGHPADRAQRFARRAVDNDRCRKMLFYGVVAEFMAFGIVATARADFVLIQSRIIGLGGAGQAKTANGGDDAAESLDPLRISASPGAPVTKGARGRAMGAQVPADLLDGALMAKMGGEQGNVAWPVGLAETGRQGEWVGSDSAYQTFTEFSAVAAGYAFGYWSAGGQRCICACECDVSGGIDRDIIAVLQPLASAATGFAIGLITGVILCLVCYACFCRLQHGSRLYVLYSREESLWHERLLCGRVRLDGWSWVVLTPTLDQHEEDFSEALEIIGCGPKGGTPLKLYGKKLYKLGHDTNSHYLDYLESGAKLADELVAAGGAGEAPVDEPQVAPFTEAEPVVECHPETQWVTLESRHGYKQCDPISVQGLPLLRSGDRGILDLPSGPIAVGIAGSTEGTATPLTEPLDGACLAGPRMATLPVPPFPSAHSCLQLRARPAGECKVLGLVSTDPGVEEHCFLCELMEVAIARGSWCRDGLNIAALEAFETVSRRFQLWEEFYAEALGLAEAGDHGGDLDERRLFLGSHRSKGLAIVSPQLEQYVAQLHLQLLALDLLAQTELTQEVLASPQDVGEGVAVGGPREARTWWSVRAWCLSELWRSSVTSSQCRWVLDLLLSCVVRRFLLVALAAAARGSVLHRKGGCGRG</sequence>